<feature type="repeat" description="ANK" evidence="3">
    <location>
        <begin position="33"/>
        <end position="68"/>
    </location>
</feature>
<reference evidence="4" key="1">
    <citation type="journal article" date="2020" name="Stud. Mycol.">
        <title>101 Dothideomycetes genomes: a test case for predicting lifestyles and emergence of pathogens.</title>
        <authorList>
            <person name="Haridas S."/>
            <person name="Albert R."/>
            <person name="Binder M."/>
            <person name="Bloem J."/>
            <person name="Labutti K."/>
            <person name="Salamov A."/>
            <person name="Andreopoulos B."/>
            <person name="Baker S."/>
            <person name="Barry K."/>
            <person name="Bills G."/>
            <person name="Bluhm B."/>
            <person name="Cannon C."/>
            <person name="Castanera R."/>
            <person name="Culley D."/>
            <person name="Daum C."/>
            <person name="Ezra D."/>
            <person name="Gonzalez J."/>
            <person name="Henrissat B."/>
            <person name="Kuo A."/>
            <person name="Liang C."/>
            <person name="Lipzen A."/>
            <person name="Lutzoni F."/>
            <person name="Magnuson J."/>
            <person name="Mondo S."/>
            <person name="Nolan M."/>
            <person name="Ohm R."/>
            <person name="Pangilinan J."/>
            <person name="Park H.-J."/>
            <person name="Ramirez L."/>
            <person name="Alfaro M."/>
            <person name="Sun H."/>
            <person name="Tritt A."/>
            <person name="Yoshinaga Y."/>
            <person name="Zwiers L.-H."/>
            <person name="Turgeon B."/>
            <person name="Goodwin S."/>
            <person name="Spatafora J."/>
            <person name="Crous P."/>
            <person name="Grigoriev I."/>
        </authorList>
    </citation>
    <scope>NUCLEOTIDE SEQUENCE</scope>
    <source>
        <strain evidence="4">CBS 207.26</strain>
    </source>
</reference>
<dbReference type="EMBL" id="ML994680">
    <property type="protein sequence ID" value="KAF2177987.1"/>
    <property type="molecule type" value="Genomic_DNA"/>
</dbReference>
<evidence type="ECO:0000256" key="2">
    <source>
        <dbReference type="ARBA" id="ARBA00023043"/>
    </source>
</evidence>
<dbReference type="PRINTS" id="PR01415">
    <property type="entry name" value="ANKYRIN"/>
</dbReference>
<dbReference type="OrthoDB" id="195446at2759"/>
<protein>
    <submittedName>
        <fullName evidence="4">Ankyrin</fullName>
    </submittedName>
</protein>
<dbReference type="GO" id="GO:0085020">
    <property type="term" value="P:protein K6-linked ubiquitination"/>
    <property type="evidence" value="ECO:0007669"/>
    <property type="project" value="TreeGrafter"/>
</dbReference>
<evidence type="ECO:0000313" key="4">
    <source>
        <dbReference type="EMBL" id="KAF2177987.1"/>
    </source>
</evidence>
<gene>
    <name evidence="4" type="ORF">K469DRAFT_535560</name>
</gene>
<dbReference type="PANTHER" id="PTHR24171">
    <property type="entry name" value="ANKYRIN REPEAT DOMAIN-CONTAINING PROTEIN 39-RELATED"/>
    <property type="match status" value="1"/>
</dbReference>
<feature type="repeat" description="ANK" evidence="3">
    <location>
        <begin position="177"/>
        <end position="209"/>
    </location>
</feature>
<dbReference type="InterPro" id="IPR036770">
    <property type="entry name" value="Ankyrin_rpt-contain_sf"/>
</dbReference>
<dbReference type="PANTHER" id="PTHR24171:SF8">
    <property type="entry name" value="BRCA1-ASSOCIATED RING DOMAIN PROTEIN 1"/>
    <property type="match status" value="1"/>
</dbReference>
<keyword evidence="5" id="KW-1185">Reference proteome</keyword>
<sequence>GTTRLHYAVKEGYDAAVHYFIKKGDPLDLKDKDGNTALHYATDYGHTRLLCIVELLLSRGADVFFRDENQRTLLHCLVQKEGNSGAVIDKRIIELLLKKGVDIDAVDVNGESALFIAIRNPFMTHTIDTLLSKGSNARLINQKGQSPLVYAVDTDCCRITPSLIRMNTLEINARDKFGCTALHYAVSVGNVHIVRDLVRAKADPAITNNEGDTPLMIALKDG</sequence>
<dbReference type="Gene3D" id="1.25.40.20">
    <property type="entry name" value="Ankyrin repeat-containing domain"/>
    <property type="match status" value="3"/>
</dbReference>
<dbReference type="SUPFAM" id="SSF48403">
    <property type="entry name" value="Ankyrin repeat"/>
    <property type="match status" value="1"/>
</dbReference>
<feature type="repeat" description="ANK" evidence="3">
    <location>
        <begin position="1"/>
        <end position="32"/>
    </location>
</feature>
<dbReference type="Proteomes" id="UP000800200">
    <property type="component" value="Unassembled WGS sequence"/>
</dbReference>
<dbReference type="Pfam" id="PF12796">
    <property type="entry name" value="Ank_2"/>
    <property type="match status" value="2"/>
</dbReference>
<dbReference type="PROSITE" id="PS50088">
    <property type="entry name" value="ANK_REPEAT"/>
    <property type="match status" value="3"/>
</dbReference>
<dbReference type="SMART" id="SM00248">
    <property type="entry name" value="ANK"/>
    <property type="match status" value="6"/>
</dbReference>
<proteinExistence type="predicted"/>
<feature type="non-terminal residue" evidence="4">
    <location>
        <position position="1"/>
    </location>
</feature>
<organism evidence="4 5">
    <name type="scientific">Zopfia rhizophila CBS 207.26</name>
    <dbReference type="NCBI Taxonomy" id="1314779"/>
    <lineage>
        <taxon>Eukaryota</taxon>
        <taxon>Fungi</taxon>
        <taxon>Dikarya</taxon>
        <taxon>Ascomycota</taxon>
        <taxon>Pezizomycotina</taxon>
        <taxon>Dothideomycetes</taxon>
        <taxon>Dothideomycetes incertae sedis</taxon>
        <taxon>Zopfiaceae</taxon>
        <taxon>Zopfia</taxon>
    </lineage>
</organism>
<evidence type="ECO:0000256" key="1">
    <source>
        <dbReference type="ARBA" id="ARBA00022737"/>
    </source>
</evidence>
<dbReference type="AlphaFoldDB" id="A0A6A6DEX6"/>
<evidence type="ECO:0000313" key="5">
    <source>
        <dbReference type="Proteomes" id="UP000800200"/>
    </source>
</evidence>
<feature type="non-terminal residue" evidence="4">
    <location>
        <position position="222"/>
    </location>
</feature>
<accession>A0A6A6DEX6</accession>
<evidence type="ECO:0000256" key="3">
    <source>
        <dbReference type="PROSITE-ProRule" id="PRU00023"/>
    </source>
</evidence>
<dbReference type="GO" id="GO:0004842">
    <property type="term" value="F:ubiquitin-protein transferase activity"/>
    <property type="evidence" value="ECO:0007669"/>
    <property type="project" value="TreeGrafter"/>
</dbReference>
<keyword evidence="2 3" id="KW-0040">ANK repeat</keyword>
<dbReference type="InterPro" id="IPR002110">
    <property type="entry name" value="Ankyrin_rpt"/>
</dbReference>
<name>A0A6A6DEX6_9PEZI</name>
<keyword evidence="1" id="KW-0677">Repeat</keyword>
<dbReference type="PROSITE" id="PS50297">
    <property type="entry name" value="ANK_REP_REGION"/>
    <property type="match status" value="3"/>
</dbReference>